<keyword evidence="2" id="KW-0805">Transcription regulation</keyword>
<dbReference type="SUPFAM" id="SSF46785">
    <property type="entry name" value="Winged helix' DNA-binding domain"/>
    <property type="match status" value="1"/>
</dbReference>
<dbReference type="Proteomes" id="UP000281192">
    <property type="component" value="Chromosome"/>
</dbReference>
<dbReference type="InterPro" id="IPR058163">
    <property type="entry name" value="LysR-type_TF_proteobact-type"/>
</dbReference>
<evidence type="ECO:0000313" key="6">
    <source>
        <dbReference type="EMBL" id="AYV49031.1"/>
    </source>
</evidence>
<dbReference type="KEGG" id="cfh:C1707_23785"/>
<dbReference type="InterPro" id="IPR036388">
    <property type="entry name" value="WH-like_DNA-bd_sf"/>
</dbReference>
<dbReference type="PROSITE" id="PS50931">
    <property type="entry name" value="HTH_LYSR"/>
    <property type="match status" value="1"/>
</dbReference>
<dbReference type="CDD" id="cd08422">
    <property type="entry name" value="PBP2_CrgA_like"/>
    <property type="match status" value="1"/>
</dbReference>
<dbReference type="SUPFAM" id="SSF53850">
    <property type="entry name" value="Periplasmic binding protein-like II"/>
    <property type="match status" value="1"/>
</dbReference>
<reference evidence="6 9" key="2">
    <citation type="submission" date="2018-01" db="EMBL/GenBank/DDBJ databases">
        <title>Complete genome sequence of Caulobacter flavus RHGG3.</title>
        <authorList>
            <person name="Yang E."/>
        </authorList>
    </citation>
    <scope>NUCLEOTIDE SEQUENCE [LARGE SCALE GENOMIC DNA]</scope>
    <source>
        <strain evidence="6 9">RHGG3</strain>
    </source>
</reference>
<comment type="similarity">
    <text evidence="1">Belongs to the LysR transcriptional regulatory family.</text>
</comment>
<protein>
    <submittedName>
        <fullName evidence="7">LysR family transcriptional regulator</fullName>
    </submittedName>
</protein>
<dbReference type="PANTHER" id="PTHR30537:SF5">
    <property type="entry name" value="HTH-TYPE TRANSCRIPTIONAL ACTIVATOR TTDR-RELATED"/>
    <property type="match status" value="1"/>
</dbReference>
<dbReference type="EMBL" id="PJRQ01000029">
    <property type="protein sequence ID" value="PLR13381.1"/>
    <property type="molecule type" value="Genomic_DNA"/>
</dbReference>
<evidence type="ECO:0000256" key="4">
    <source>
        <dbReference type="ARBA" id="ARBA00023163"/>
    </source>
</evidence>
<dbReference type="OrthoDB" id="9786526at2"/>
<accession>A0A2N5CSE5</accession>
<dbReference type="GO" id="GO:0043565">
    <property type="term" value="F:sequence-specific DNA binding"/>
    <property type="evidence" value="ECO:0007669"/>
    <property type="project" value="TreeGrafter"/>
</dbReference>
<dbReference type="InterPro" id="IPR000847">
    <property type="entry name" value="LysR_HTH_N"/>
</dbReference>
<keyword evidence="9" id="KW-1185">Reference proteome</keyword>
<keyword evidence="3" id="KW-0238">DNA-binding</keyword>
<dbReference type="AlphaFoldDB" id="A0A2N5CSE5"/>
<evidence type="ECO:0000313" key="9">
    <source>
        <dbReference type="Proteomes" id="UP000281192"/>
    </source>
</evidence>
<dbReference type="Gene3D" id="1.10.10.10">
    <property type="entry name" value="Winged helix-like DNA-binding domain superfamily/Winged helix DNA-binding domain"/>
    <property type="match status" value="1"/>
</dbReference>
<evidence type="ECO:0000313" key="8">
    <source>
        <dbReference type="Proteomes" id="UP000234483"/>
    </source>
</evidence>
<dbReference type="FunFam" id="1.10.10.10:FF:000001">
    <property type="entry name" value="LysR family transcriptional regulator"/>
    <property type="match status" value="1"/>
</dbReference>
<dbReference type="EMBL" id="CP026100">
    <property type="protein sequence ID" value="AYV49031.1"/>
    <property type="molecule type" value="Genomic_DNA"/>
</dbReference>
<keyword evidence="4" id="KW-0804">Transcription</keyword>
<dbReference type="InterPro" id="IPR036390">
    <property type="entry name" value="WH_DNA-bd_sf"/>
</dbReference>
<dbReference type="PANTHER" id="PTHR30537">
    <property type="entry name" value="HTH-TYPE TRANSCRIPTIONAL REGULATOR"/>
    <property type="match status" value="1"/>
</dbReference>
<dbReference type="InterPro" id="IPR005119">
    <property type="entry name" value="LysR_subst-bd"/>
</dbReference>
<reference evidence="7 8" key="1">
    <citation type="submission" date="2017-12" db="EMBL/GenBank/DDBJ databases">
        <title>The genome sequence of Caulobacter flavus CGMCC1 15093.</title>
        <authorList>
            <person name="Gao J."/>
            <person name="Mao X."/>
            <person name="Sun J."/>
        </authorList>
    </citation>
    <scope>NUCLEOTIDE SEQUENCE [LARGE SCALE GENOMIC DNA]</scope>
    <source>
        <strain evidence="7 8">CGMCC1 15093</strain>
    </source>
</reference>
<dbReference type="GO" id="GO:0003700">
    <property type="term" value="F:DNA-binding transcription factor activity"/>
    <property type="evidence" value="ECO:0007669"/>
    <property type="project" value="InterPro"/>
</dbReference>
<dbReference type="RefSeq" id="WP_101713701.1">
    <property type="nucleotide sequence ID" value="NZ_CP026100.1"/>
</dbReference>
<feature type="domain" description="HTH lysR-type" evidence="5">
    <location>
        <begin position="1"/>
        <end position="58"/>
    </location>
</feature>
<dbReference type="Proteomes" id="UP000234483">
    <property type="component" value="Unassembled WGS sequence"/>
</dbReference>
<dbReference type="Gene3D" id="3.40.190.290">
    <property type="match status" value="1"/>
</dbReference>
<name>A0A2N5CSE5_9CAUL</name>
<proteinExistence type="inferred from homology"/>
<evidence type="ECO:0000256" key="1">
    <source>
        <dbReference type="ARBA" id="ARBA00009437"/>
    </source>
</evidence>
<dbReference type="GO" id="GO:0006351">
    <property type="term" value="P:DNA-templated transcription"/>
    <property type="evidence" value="ECO:0007669"/>
    <property type="project" value="TreeGrafter"/>
</dbReference>
<evidence type="ECO:0000259" key="5">
    <source>
        <dbReference type="PROSITE" id="PS50931"/>
    </source>
</evidence>
<evidence type="ECO:0000313" key="7">
    <source>
        <dbReference type="EMBL" id="PLR13381.1"/>
    </source>
</evidence>
<organism evidence="7 8">
    <name type="scientific">Caulobacter flavus</name>
    <dbReference type="NCBI Taxonomy" id="1679497"/>
    <lineage>
        <taxon>Bacteria</taxon>
        <taxon>Pseudomonadati</taxon>
        <taxon>Pseudomonadota</taxon>
        <taxon>Alphaproteobacteria</taxon>
        <taxon>Caulobacterales</taxon>
        <taxon>Caulobacteraceae</taxon>
        <taxon>Caulobacter</taxon>
    </lineage>
</organism>
<dbReference type="Pfam" id="PF00126">
    <property type="entry name" value="HTH_1"/>
    <property type="match status" value="1"/>
</dbReference>
<dbReference type="Pfam" id="PF03466">
    <property type="entry name" value="LysR_substrate"/>
    <property type="match status" value="1"/>
</dbReference>
<evidence type="ECO:0000256" key="2">
    <source>
        <dbReference type="ARBA" id="ARBA00023015"/>
    </source>
</evidence>
<gene>
    <name evidence="6" type="ORF">C1707_23785</name>
    <name evidence="7" type="ORF">CFHF_14460</name>
</gene>
<evidence type="ECO:0000256" key="3">
    <source>
        <dbReference type="ARBA" id="ARBA00023125"/>
    </source>
</evidence>
<sequence length="293" mass="30489">MDLADVGVFVEAARAGSLAGAARRLGITAMAASRRMAALEQEVGARLVHRTTRALSLTSEGEAFLPHALAMLEGEAAARAAIRPSDAGASGLLRITASAAFGRKVVAPAVAAFMHVNPEVSVDLLLTDSVVDIVAGGIDLAIRIAPLRDNSLVARRLADNPRALYAAPDYLERRGVPSKLADLAEHDCLAMSGATHWAFVASGGKPVQQKVAGRFTASGVEGLHQACLGGAGITPLSAWDVRDEVADGRLVELPLEDAALPGWSIWAVYPTARQAPAKVRLFVAALAQRLGEG</sequence>